<feature type="domain" description="Methyltransferase type 12" evidence="1">
    <location>
        <begin position="45"/>
        <end position="143"/>
    </location>
</feature>
<dbReference type="SUPFAM" id="SSF53335">
    <property type="entry name" value="S-adenosyl-L-methionine-dependent methyltransferases"/>
    <property type="match status" value="1"/>
</dbReference>
<sequence>MSGWTEEDSGAFLDIAAVAVPRRIEMMATMISLVPFLPSETPRIVELGVGDGRLASAMLDCFPEATLVALDGSESMRNAACARLARFGERARVAPFELEALEWWELIFGADVVVSSLTLHHLNDAKKQYVYKAIADRISDRGALIIGDLVEPSHAAGRALAADAWDASVREQSAALGAPQLFQRFLDAKWNHFRFPDASDQPSPLFHHLVWLKHAGFGAVDCWWMCDGHAVFGGHKKADSMSGGVSFADSLSAVRIALSGRP</sequence>
<dbReference type="EMBL" id="GU260704">
    <property type="protein sequence ID" value="ADC35901.1"/>
    <property type="molecule type" value="Genomic_DNA"/>
</dbReference>
<proteinExistence type="predicted"/>
<evidence type="ECO:0000259" key="1">
    <source>
        <dbReference type="Pfam" id="PF08242"/>
    </source>
</evidence>
<dbReference type="CDD" id="cd02440">
    <property type="entry name" value="AdoMet_MTases"/>
    <property type="match status" value="1"/>
</dbReference>
<dbReference type="GO" id="GO:0008168">
    <property type="term" value="F:methyltransferase activity"/>
    <property type="evidence" value="ECO:0007669"/>
    <property type="project" value="UniProtKB-KW"/>
</dbReference>
<dbReference type="InterPro" id="IPR013217">
    <property type="entry name" value="Methyltransf_12"/>
</dbReference>
<protein>
    <submittedName>
        <fullName evidence="2">Methyltransferase type 12</fullName>
    </submittedName>
</protein>
<dbReference type="InterPro" id="IPR029063">
    <property type="entry name" value="SAM-dependent_MTases_sf"/>
</dbReference>
<dbReference type="GO" id="GO:0032259">
    <property type="term" value="P:methylation"/>
    <property type="evidence" value="ECO:0007669"/>
    <property type="project" value="UniProtKB-KW"/>
</dbReference>
<accession>E3T6F7</accession>
<reference evidence="2" key="2">
    <citation type="journal article" date="2010" name="Appl. Environ. Microbiol.">
        <title>Comparative analysis of acidobacterial genomic fragments from terrestrial and aquatic metagenomic libraries, with emphasis on acidobacteria subdivision 6.</title>
        <authorList>
            <person name="Kielak A.M."/>
            <person name="van Veen J.A."/>
            <person name="Kowalchuk G.A."/>
        </authorList>
    </citation>
    <scope>NUCLEOTIDE SEQUENCE</scope>
</reference>
<dbReference type="Gene3D" id="3.40.50.150">
    <property type="entry name" value="Vaccinia Virus protein VP39"/>
    <property type="match status" value="1"/>
</dbReference>
<evidence type="ECO:0000313" key="2">
    <source>
        <dbReference type="EMBL" id="ADC35901.1"/>
    </source>
</evidence>
<reference evidence="2" key="1">
    <citation type="submission" date="2009-12" db="EMBL/GenBank/DDBJ databases">
        <authorList>
            <person name="Kielak A."/>
            <person name="van Veen J.A."/>
            <person name="Kowalchuk G.A."/>
        </authorList>
    </citation>
    <scope>NUCLEOTIDE SEQUENCE</scope>
</reference>
<keyword evidence="2" id="KW-0489">Methyltransferase</keyword>
<name>E3T6F7_9BACT</name>
<keyword evidence="2" id="KW-0808">Transferase</keyword>
<organism evidence="2">
    <name type="scientific">uncultured bacterium 59</name>
    <dbReference type="NCBI Taxonomy" id="698390"/>
    <lineage>
        <taxon>Bacteria</taxon>
        <taxon>environmental samples</taxon>
    </lineage>
</organism>
<dbReference type="AlphaFoldDB" id="E3T6F7"/>
<dbReference type="Pfam" id="PF08242">
    <property type="entry name" value="Methyltransf_12"/>
    <property type="match status" value="1"/>
</dbReference>